<keyword evidence="4" id="KW-1185">Reference proteome</keyword>
<feature type="non-terminal residue" evidence="2">
    <location>
        <position position="861"/>
    </location>
</feature>
<organism evidence="2">
    <name type="scientific">Cladocopium goreaui</name>
    <dbReference type="NCBI Taxonomy" id="2562237"/>
    <lineage>
        <taxon>Eukaryota</taxon>
        <taxon>Sar</taxon>
        <taxon>Alveolata</taxon>
        <taxon>Dinophyceae</taxon>
        <taxon>Suessiales</taxon>
        <taxon>Symbiodiniaceae</taxon>
        <taxon>Cladocopium</taxon>
    </lineage>
</organism>
<dbReference type="EMBL" id="CAMXCT020006729">
    <property type="protein sequence ID" value="CAL1172409.1"/>
    <property type="molecule type" value="Genomic_DNA"/>
</dbReference>
<evidence type="ECO:0000313" key="2">
    <source>
        <dbReference type="EMBL" id="CAI4019034.1"/>
    </source>
</evidence>
<feature type="compositionally biased region" description="Basic and acidic residues" evidence="1">
    <location>
        <begin position="534"/>
        <end position="544"/>
    </location>
</feature>
<accession>A0A9P1GQ74</accession>
<feature type="compositionally biased region" description="Basic residues" evidence="1">
    <location>
        <begin position="499"/>
        <end position="508"/>
    </location>
</feature>
<feature type="compositionally biased region" description="Basic residues" evidence="1">
    <location>
        <begin position="716"/>
        <end position="730"/>
    </location>
</feature>
<gene>
    <name evidence="2" type="ORF">C1SCF055_LOCUS43558</name>
</gene>
<feature type="compositionally biased region" description="Acidic residues" evidence="1">
    <location>
        <begin position="689"/>
        <end position="710"/>
    </location>
</feature>
<feature type="non-terminal residue" evidence="2">
    <location>
        <position position="1"/>
    </location>
</feature>
<reference evidence="2" key="1">
    <citation type="submission" date="2022-10" db="EMBL/GenBank/DDBJ databases">
        <authorList>
            <person name="Chen Y."/>
            <person name="Dougan E. K."/>
            <person name="Chan C."/>
            <person name="Rhodes N."/>
            <person name="Thang M."/>
        </authorList>
    </citation>
    <scope>NUCLEOTIDE SEQUENCE</scope>
</reference>
<feature type="compositionally biased region" description="Basic residues" evidence="1">
    <location>
        <begin position="517"/>
        <end position="533"/>
    </location>
</feature>
<evidence type="ECO:0000256" key="1">
    <source>
        <dbReference type="SAM" id="MobiDB-lite"/>
    </source>
</evidence>
<reference evidence="3 4" key="2">
    <citation type="submission" date="2024-05" db="EMBL/GenBank/DDBJ databases">
        <authorList>
            <person name="Chen Y."/>
            <person name="Shah S."/>
            <person name="Dougan E. K."/>
            <person name="Thang M."/>
            <person name="Chan C."/>
        </authorList>
    </citation>
    <scope>NUCLEOTIDE SEQUENCE [LARGE SCALE GENOMIC DNA]</scope>
</reference>
<protein>
    <submittedName>
        <fullName evidence="2">Uncharacterized protein</fullName>
    </submittedName>
</protein>
<feature type="compositionally biased region" description="Basic and acidic residues" evidence="1">
    <location>
        <begin position="675"/>
        <end position="688"/>
    </location>
</feature>
<evidence type="ECO:0000313" key="4">
    <source>
        <dbReference type="Proteomes" id="UP001152797"/>
    </source>
</evidence>
<sequence>VKGFPFLDKTSSQIDEMQVTGTENNMNLMSAYIGSFAASLPTAKEVKAALITMDFDFRLNNFEDSKSGKVKREAWAEHEASLFRGFASYVCLRIKKTSSARPRSHMLNLETMSVALRDRSSLLKEPPGDLSRAVQDSFEAVAAEEGNSNDDILEDMKMTEQMKTDLEELHHIAEKEPDFYVLDFECRRGGAPDNWLYARSFYLSKVDEKLLKKLNSQYGGLTQPASLQGGRMSLLRMMHDPNVMLEVVERLVLKSGSRLYKKLSFKDRVKLRLDSTGVTKRSVNRTTGKTVVSGATSKKVAPYNWNHASWDPVKQFIKAEIESGPGQAVVPTPCRVRRKLSFSRFDSQKTLPMCPSTESLGSVDKKAMRLNRGTTVDNLSPKTPKGSPSTSSLGSSDATQQAPAQTHATSQSSSEQTPSPSSKTPKGKTAKVKKEIRSAKKPSTAAERVQQHLANAKKERLKRLKEFSKPTEVSKAPTKTQGQKSAAKSSSKDAPPKSTPKRLIRLKHITATPSTTKTKKKMKKLKGLRKKNKKAEGGHDKKDDSIEEHDETQATEEKHRKAHAMYMKYWRSIKSKEQSSMLYEDFFKSSCDWRKSTIYRSVTNTIENKKSGRRKWLTRQQMIPIFDNDEAVVDGIILRKESDPELRETECRKHPEVPSMFQYLVLVEDSEEASETDRTMDKFCTTERDGDDDGDSSSSDGSDDDDESTDSDGGSKKKKKTTRKDSKKRKAIGDINTRVRQANEKIKTMTAWSPNIKNAMEKEINGLLARLTRFRTSLQETLDNGSQDTPSGLPPQVEKLGSYSTHNPSRDFRRHFQAPVDCGLKKNSAWPNALAKNFWYIERSPRYLHGLLFWYCIPKMH</sequence>
<dbReference type="Proteomes" id="UP001152797">
    <property type="component" value="Unassembled WGS sequence"/>
</dbReference>
<comment type="caution">
    <text evidence="2">The sequence shown here is derived from an EMBL/GenBank/DDBJ whole genome shotgun (WGS) entry which is preliminary data.</text>
</comment>
<feature type="region of interest" description="Disordered" evidence="1">
    <location>
        <begin position="373"/>
        <end position="559"/>
    </location>
</feature>
<name>A0A9P1GQ74_9DINO</name>
<feature type="compositionally biased region" description="Low complexity" evidence="1">
    <location>
        <begin position="379"/>
        <end position="424"/>
    </location>
</feature>
<feature type="region of interest" description="Disordered" evidence="1">
    <location>
        <begin position="672"/>
        <end position="742"/>
    </location>
</feature>
<dbReference type="AlphaFoldDB" id="A0A9P1GQ74"/>
<proteinExistence type="predicted"/>
<dbReference type="EMBL" id="CAMXCT030006729">
    <property type="protein sequence ID" value="CAL4806346.1"/>
    <property type="molecule type" value="Genomic_DNA"/>
</dbReference>
<dbReference type="EMBL" id="CAMXCT010006729">
    <property type="protein sequence ID" value="CAI4019034.1"/>
    <property type="molecule type" value="Genomic_DNA"/>
</dbReference>
<dbReference type="OrthoDB" id="447259at2759"/>
<evidence type="ECO:0000313" key="3">
    <source>
        <dbReference type="EMBL" id="CAL4806346.1"/>
    </source>
</evidence>